<dbReference type="PANTHER" id="PTHR43300">
    <property type="entry name" value="ACETYLTRANSFERASE"/>
    <property type="match status" value="1"/>
</dbReference>
<reference evidence="2 3" key="1">
    <citation type="submission" date="2023-07" db="EMBL/GenBank/DDBJ databases">
        <title>Comparative genomics of wheat-associated soil bacteria to identify genetic determinants of phenazine resistance.</title>
        <authorList>
            <person name="Mouncey N."/>
        </authorList>
    </citation>
    <scope>NUCLEOTIDE SEQUENCE [LARGE SCALE GENOMIC DNA]</scope>
    <source>
        <strain evidence="2 3">W1I3</strain>
    </source>
</reference>
<dbReference type="EMBL" id="JAUSXB010000001">
    <property type="protein sequence ID" value="MDQ0674922.1"/>
    <property type="molecule type" value="Genomic_DNA"/>
</dbReference>
<proteinExistence type="predicted"/>
<accession>A0ABU0PLR7</accession>
<dbReference type="Gene3D" id="2.160.10.10">
    <property type="entry name" value="Hexapeptide repeat proteins"/>
    <property type="match status" value="1"/>
</dbReference>
<protein>
    <submittedName>
        <fullName evidence="2">Sugar O-acyltransferase (Sialic acid O-acetyltransferase NeuD family)</fullName>
    </submittedName>
</protein>
<dbReference type="InterPro" id="IPR041561">
    <property type="entry name" value="PglD_N"/>
</dbReference>
<dbReference type="CDD" id="cd03360">
    <property type="entry name" value="LbH_AT_putative"/>
    <property type="match status" value="1"/>
</dbReference>
<sequence length="224" mass="23407">MGDWQMSELILIAASGLAREVLAMVRASGQYDVAGLLDDDEEINGVSVDGAPVLGSIDDAPYYTHALLLVCLNSGRARESIVERLTAMGIQNSRYATAVDPSVQYPEGCRIGRGSILLRNVTLTASVTLGSHVVAMPSVTFTHDDDVADFASFAAGVSLGGGVRIGRAASLGMNSCVRERTLVGDYTTVGMGAAVLSNVPNGETWVGVPAQEIDRPAFTFGAGR</sequence>
<evidence type="ECO:0000313" key="3">
    <source>
        <dbReference type="Proteomes" id="UP001236806"/>
    </source>
</evidence>
<dbReference type="InterPro" id="IPR011004">
    <property type="entry name" value="Trimer_LpxA-like_sf"/>
</dbReference>
<dbReference type="Pfam" id="PF17836">
    <property type="entry name" value="PglD_N"/>
    <property type="match status" value="1"/>
</dbReference>
<evidence type="ECO:0000313" key="2">
    <source>
        <dbReference type="EMBL" id="MDQ0674922.1"/>
    </source>
</evidence>
<dbReference type="SUPFAM" id="SSF51161">
    <property type="entry name" value="Trimeric LpxA-like enzymes"/>
    <property type="match status" value="1"/>
</dbReference>
<keyword evidence="3" id="KW-1185">Reference proteome</keyword>
<organism evidence="2 3">
    <name type="scientific">Pseudarthrobacter siccitolerans</name>
    <dbReference type="NCBI Taxonomy" id="861266"/>
    <lineage>
        <taxon>Bacteria</taxon>
        <taxon>Bacillati</taxon>
        <taxon>Actinomycetota</taxon>
        <taxon>Actinomycetes</taxon>
        <taxon>Micrococcales</taxon>
        <taxon>Micrococcaceae</taxon>
        <taxon>Pseudarthrobacter</taxon>
    </lineage>
</organism>
<dbReference type="InterPro" id="IPR050179">
    <property type="entry name" value="Trans_hexapeptide_repeat"/>
</dbReference>
<gene>
    <name evidence="2" type="ORF">QFZ36_002483</name>
</gene>
<dbReference type="PANTHER" id="PTHR43300:SF7">
    <property type="entry name" value="UDP-N-ACETYLBACILLOSAMINE N-ACETYLTRANSFERASE"/>
    <property type="match status" value="1"/>
</dbReference>
<name>A0ABU0PLR7_9MICC</name>
<evidence type="ECO:0000259" key="1">
    <source>
        <dbReference type="Pfam" id="PF17836"/>
    </source>
</evidence>
<dbReference type="InterPro" id="IPR020019">
    <property type="entry name" value="AcTrfase_PglD-like"/>
</dbReference>
<comment type="caution">
    <text evidence="2">The sequence shown here is derived from an EMBL/GenBank/DDBJ whole genome shotgun (WGS) entry which is preliminary data.</text>
</comment>
<feature type="domain" description="PglD N-terminal" evidence="1">
    <location>
        <begin position="9"/>
        <end position="85"/>
    </location>
</feature>
<dbReference type="Gene3D" id="3.40.50.20">
    <property type="match status" value="1"/>
</dbReference>
<dbReference type="NCBIfam" id="TIGR03570">
    <property type="entry name" value="NeuD_NnaD"/>
    <property type="match status" value="1"/>
</dbReference>
<dbReference type="Proteomes" id="UP001236806">
    <property type="component" value="Unassembled WGS sequence"/>
</dbReference>